<evidence type="ECO:0000313" key="1">
    <source>
        <dbReference type="EMBL" id="CAA6818804.1"/>
    </source>
</evidence>
<organism evidence="1">
    <name type="scientific">uncultured Thiotrichaceae bacterium</name>
    <dbReference type="NCBI Taxonomy" id="298394"/>
    <lineage>
        <taxon>Bacteria</taxon>
        <taxon>Pseudomonadati</taxon>
        <taxon>Pseudomonadota</taxon>
        <taxon>Gammaproteobacteria</taxon>
        <taxon>Thiotrichales</taxon>
        <taxon>Thiotrichaceae</taxon>
        <taxon>environmental samples</taxon>
    </lineage>
</organism>
<gene>
    <name evidence="1" type="ORF">HELGO_WM20450</name>
</gene>
<reference evidence="1" key="1">
    <citation type="submission" date="2020-01" db="EMBL/GenBank/DDBJ databases">
        <authorList>
            <person name="Meier V. D."/>
            <person name="Meier V D."/>
        </authorList>
    </citation>
    <scope>NUCLEOTIDE SEQUENCE</scope>
    <source>
        <strain evidence="1">HLG_WM_MAG_08</strain>
    </source>
</reference>
<dbReference type="AlphaFoldDB" id="A0A6S6THK4"/>
<accession>A0A6S6THK4</accession>
<sequence length="43" mass="5110">MPEHGKSTFRTQTFNKFQRVQPVSCYQRIQQLKVPNWAGLCKK</sequence>
<protein>
    <submittedName>
        <fullName evidence="1">Uncharacterized protein</fullName>
    </submittedName>
</protein>
<dbReference type="EMBL" id="CACVAV010000292">
    <property type="protein sequence ID" value="CAA6818804.1"/>
    <property type="molecule type" value="Genomic_DNA"/>
</dbReference>
<proteinExistence type="predicted"/>
<name>A0A6S6THK4_9GAMM</name>